<dbReference type="EMBL" id="BMJE01000004">
    <property type="protein sequence ID" value="GGB79139.1"/>
    <property type="molecule type" value="Genomic_DNA"/>
</dbReference>
<protein>
    <submittedName>
        <fullName evidence="1">Uncharacterized protein</fullName>
    </submittedName>
</protein>
<evidence type="ECO:0000313" key="2">
    <source>
        <dbReference type="Proteomes" id="UP000615760"/>
    </source>
</evidence>
<proteinExistence type="predicted"/>
<gene>
    <name evidence="1" type="ORF">GCM10007424_19120</name>
</gene>
<dbReference type="Proteomes" id="UP000615760">
    <property type="component" value="Unassembled WGS sequence"/>
</dbReference>
<sequence length="305" mass="34949">MENAAKNFYRHFYMKSSGYIPSKPLNSSLFPGDFFQIQNGEIIVLGNIYHNNVIAPGEKEIDYGFKLNPIGWSFGEGVQKPYSGRGSGTDPISGEFEFNKQILTFDKKGSFIFHADAPEAVKITNWNELQQELIIRLTQTYFSFRELYVVTEVVSAAEWNLIIAGAENAEVEISGEADSFGLSNLFSHHSSKVVQSRDIDCYYREKKRKPCFFKAKKLAVREEKTDTLTTYITAQIQEQNQWANNFFDFNFEASEMYMPYSTEYNSLNILDMLPANELNPNTALQYFKWADTSLNDVEKLFTANV</sequence>
<evidence type="ECO:0000313" key="1">
    <source>
        <dbReference type="EMBL" id="GGB79139.1"/>
    </source>
</evidence>
<comment type="caution">
    <text evidence="1">The sequence shown here is derived from an EMBL/GenBank/DDBJ whole genome shotgun (WGS) entry which is preliminary data.</text>
</comment>
<organism evidence="1 2">
    <name type="scientific">Flavobacterium suaedae</name>
    <dbReference type="NCBI Taxonomy" id="1767027"/>
    <lineage>
        <taxon>Bacteria</taxon>
        <taxon>Pseudomonadati</taxon>
        <taxon>Bacteroidota</taxon>
        <taxon>Flavobacteriia</taxon>
        <taxon>Flavobacteriales</taxon>
        <taxon>Flavobacteriaceae</taxon>
        <taxon>Flavobacterium</taxon>
    </lineage>
</organism>
<name>A0ABQ1JZ40_9FLAO</name>
<dbReference type="RefSeq" id="WP_188621055.1">
    <property type="nucleotide sequence ID" value="NZ_BMJE01000004.1"/>
</dbReference>
<accession>A0ABQ1JZ40</accession>
<reference evidence="2" key="1">
    <citation type="journal article" date="2019" name="Int. J. Syst. Evol. Microbiol.">
        <title>The Global Catalogue of Microorganisms (GCM) 10K type strain sequencing project: providing services to taxonomists for standard genome sequencing and annotation.</title>
        <authorList>
            <consortium name="The Broad Institute Genomics Platform"/>
            <consortium name="The Broad Institute Genome Sequencing Center for Infectious Disease"/>
            <person name="Wu L."/>
            <person name="Ma J."/>
        </authorList>
    </citation>
    <scope>NUCLEOTIDE SEQUENCE [LARGE SCALE GENOMIC DNA]</scope>
    <source>
        <strain evidence="2">CGMCC 1.15461</strain>
    </source>
</reference>
<keyword evidence="2" id="KW-1185">Reference proteome</keyword>